<organism evidence="5 6">
    <name type="scientific">Fusobacterium necrophorum subsp. funduliforme B35</name>
    <dbReference type="NCBI Taxonomy" id="1226633"/>
    <lineage>
        <taxon>Bacteria</taxon>
        <taxon>Fusobacteriati</taxon>
        <taxon>Fusobacteriota</taxon>
        <taxon>Fusobacteriia</taxon>
        <taxon>Fusobacteriales</taxon>
        <taxon>Fusobacteriaceae</taxon>
        <taxon>Fusobacterium</taxon>
    </lineage>
</organism>
<evidence type="ECO:0000256" key="4">
    <source>
        <dbReference type="ARBA" id="ARBA00023136"/>
    </source>
</evidence>
<sequence>MYLDIIVCVILLLAILTGATNGMYVEFISMFGLFLNIMLTKSYTPSIISFFKIKYINNNYALTYIVVFISLYLLIKIVLCISNRVLRDKSKGILTRGIGALIGLAKGTVIAFIFLLIYNFSMDLFPSIRVYSVGSKANVIFADAVPEMEKFIPDIFVEKLNRMRNFNFIEKALRNQRNAYENN</sequence>
<protein>
    <submittedName>
        <fullName evidence="5">CvpA family protein</fullName>
    </submittedName>
</protein>
<keyword evidence="3" id="KW-1133">Transmembrane helix</keyword>
<evidence type="ECO:0000256" key="1">
    <source>
        <dbReference type="ARBA" id="ARBA00004141"/>
    </source>
</evidence>
<keyword evidence="4" id="KW-0472">Membrane</keyword>
<keyword evidence="2" id="KW-0812">Transmembrane</keyword>
<reference evidence="5 6" key="1">
    <citation type="submission" date="2013-08" db="EMBL/GenBank/DDBJ databases">
        <title>An opportunistic ruminal bacterium that causes liver abscesses in cattle.</title>
        <authorList>
            <person name="Benahmed F.H."/>
            <person name="Rasmussen M."/>
            <person name="Harbottle H."/>
            <person name="Soppet D."/>
            <person name="Nagaraja T.G."/>
            <person name="Davidson M."/>
        </authorList>
    </citation>
    <scope>NUCLEOTIDE SEQUENCE [LARGE SCALE GENOMIC DNA]</scope>
    <source>
        <strain evidence="5 6">B35</strain>
    </source>
</reference>
<dbReference type="OrthoDB" id="90245at2"/>
<evidence type="ECO:0000256" key="2">
    <source>
        <dbReference type="ARBA" id="ARBA00022692"/>
    </source>
</evidence>
<dbReference type="Proteomes" id="UP000031184">
    <property type="component" value="Unassembled WGS sequence"/>
</dbReference>
<dbReference type="PATRIC" id="fig|1226633.4.peg.2306"/>
<dbReference type="PANTHER" id="PTHR37306">
    <property type="entry name" value="COLICIN V PRODUCTION PROTEIN"/>
    <property type="match status" value="1"/>
</dbReference>
<dbReference type="AlphaFoldDB" id="A0A017H527"/>
<name>A0A017H527_9FUSO</name>
<dbReference type="EMBL" id="AUZI01000027">
    <property type="protein sequence ID" value="KID48305.1"/>
    <property type="molecule type" value="Genomic_DNA"/>
</dbReference>
<accession>A0A017H527</accession>
<dbReference type="Pfam" id="PF02674">
    <property type="entry name" value="Colicin_V"/>
    <property type="match status" value="1"/>
</dbReference>
<dbReference type="GO" id="GO:0016020">
    <property type="term" value="C:membrane"/>
    <property type="evidence" value="ECO:0007669"/>
    <property type="project" value="UniProtKB-SubCell"/>
</dbReference>
<comment type="caution">
    <text evidence="5">The sequence shown here is derived from an EMBL/GenBank/DDBJ whole genome shotgun (WGS) entry which is preliminary data.</text>
</comment>
<dbReference type="InterPro" id="IPR003825">
    <property type="entry name" value="Colicin-V_CvpA"/>
</dbReference>
<comment type="subcellular location">
    <subcellularLocation>
        <location evidence="1">Membrane</location>
        <topology evidence="1">Multi-pass membrane protein</topology>
    </subcellularLocation>
</comment>
<gene>
    <name evidence="5" type="ORF">C095_11370</name>
</gene>
<proteinExistence type="predicted"/>
<evidence type="ECO:0000313" key="6">
    <source>
        <dbReference type="Proteomes" id="UP000031184"/>
    </source>
</evidence>
<dbReference type="RefSeq" id="WP_005953441.1">
    <property type="nucleotide sequence ID" value="NZ_AOJP01000005.1"/>
</dbReference>
<evidence type="ECO:0000313" key="5">
    <source>
        <dbReference type="EMBL" id="KID48305.1"/>
    </source>
</evidence>
<evidence type="ECO:0000256" key="3">
    <source>
        <dbReference type="ARBA" id="ARBA00022989"/>
    </source>
</evidence>
<dbReference type="GeneID" id="75074739"/>
<dbReference type="GO" id="GO:0009403">
    <property type="term" value="P:toxin biosynthetic process"/>
    <property type="evidence" value="ECO:0007669"/>
    <property type="project" value="InterPro"/>
</dbReference>
<dbReference type="PANTHER" id="PTHR37306:SF1">
    <property type="entry name" value="COLICIN V PRODUCTION PROTEIN"/>
    <property type="match status" value="1"/>
</dbReference>